<evidence type="ECO:0000313" key="4">
    <source>
        <dbReference type="Proteomes" id="UP001341281"/>
    </source>
</evidence>
<feature type="region of interest" description="Disordered" evidence="2">
    <location>
        <begin position="1424"/>
        <end position="1495"/>
    </location>
</feature>
<feature type="coiled-coil region" evidence="1">
    <location>
        <begin position="924"/>
        <end position="951"/>
    </location>
</feature>
<dbReference type="GO" id="GO:0017056">
    <property type="term" value="F:structural constituent of nuclear pore"/>
    <property type="evidence" value="ECO:0007669"/>
    <property type="project" value="InterPro"/>
</dbReference>
<feature type="region of interest" description="Disordered" evidence="2">
    <location>
        <begin position="1529"/>
        <end position="1677"/>
    </location>
</feature>
<name>A0AAQ3T8Q1_PASNO</name>
<feature type="compositionally biased region" description="Low complexity" evidence="2">
    <location>
        <begin position="1447"/>
        <end position="1459"/>
    </location>
</feature>
<feature type="compositionally biased region" description="Polar residues" evidence="2">
    <location>
        <begin position="752"/>
        <end position="789"/>
    </location>
</feature>
<evidence type="ECO:0000256" key="1">
    <source>
        <dbReference type="SAM" id="Coils"/>
    </source>
</evidence>
<feature type="region of interest" description="Disordered" evidence="2">
    <location>
        <begin position="44"/>
        <end position="88"/>
    </location>
</feature>
<dbReference type="Proteomes" id="UP001341281">
    <property type="component" value="Chromosome 03"/>
</dbReference>
<feature type="region of interest" description="Disordered" evidence="2">
    <location>
        <begin position="1033"/>
        <end position="1076"/>
    </location>
</feature>
<dbReference type="PANTHER" id="PTHR34418">
    <property type="entry name" value="NUCLEAR PORE COMPLEX PROTEIN NUP214 ISOFORM X1"/>
    <property type="match status" value="1"/>
</dbReference>
<gene>
    <name evidence="3" type="ORF">U9M48_016252</name>
</gene>
<evidence type="ECO:0008006" key="5">
    <source>
        <dbReference type="Google" id="ProtNLM"/>
    </source>
</evidence>
<feature type="compositionally biased region" description="Low complexity" evidence="2">
    <location>
        <begin position="1194"/>
        <end position="1206"/>
    </location>
</feature>
<feature type="region of interest" description="Disordered" evidence="2">
    <location>
        <begin position="635"/>
        <end position="682"/>
    </location>
</feature>
<proteinExistence type="predicted"/>
<feature type="region of interest" description="Disordered" evidence="2">
    <location>
        <begin position="509"/>
        <end position="544"/>
    </location>
</feature>
<keyword evidence="1" id="KW-0175">Coiled coil</keyword>
<evidence type="ECO:0000313" key="3">
    <source>
        <dbReference type="EMBL" id="WVZ67127.1"/>
    </source>
</evidence>
<dbReference type="InterPro" id="IPR044694">
    <property type="entry name" value="NUP214"/>
</dbReference>
<dbReference type="SUPFAM" id="SSF117289">
    <property type="entry name" value="Nucleoporin domain"/>
    <property type="match status" value="1"/>
</dbReference>
<reference evidence="3 4" key="1">
    <citation type="submission" date="2024-02" db="EMBL/GenBank/DDBJ databases">
        <title>High-quality chromosome-scale genome assembly of Pensacola bahiagrass (Paspalum notatum Flugge var. saurae).</title>
        <authorList>
            <person name="Vega J.M."/>
            <person name="Podio M."/>
            <person name="Orjuela J."/>
            <person name="Siena L.A."/>
            <person name="Pessino S.C."/>
            <person name="Combes M.C."/>
            <person name="Mariac C."/>
            <person name="Albertini E."/>
            <person name="Pupilli F."/>
            <person name="Ortiz J.P.A."/>
            <person name="Leblanc O."/>
        </authorList>
    </citation>
    <scope>NUCLEOTIDE SEQUENCE [LARGE SCALE GENOMIC DNA]</scope>
    <source>
        <strain evidence="3">R1</strain>
        <tissue evidence="3">Leaf</tissue>
    </source>
</reference>
<feature type="compositionally biased region" description="Low complexity" evidence="2">
    <location>
        <begin position="1650"/>
        <end position="1661"/>
    </location>
</feature>
<dbReference type="PANTHER" id="PTHR34418:SF3">
    <property type="entry name" value="NUCLEAR PORE COMPLEX PROTEIN NUP214"/>
    <property type="match status" value="1"/>
</dbReference>
<sequence length="1817" mass="191876">MASTAHTRKAQYRAHKLRCFADHATAGRDRDPPPRRTEELVLVLVLETPKPHHLPPPGGPAQNPNKPRPPPAMGAPRELDLSDEVEGEQDGTTDFVFRLAGDPIPLLPTASSPLPLFDLHSPPARPLAVSDRHAAVFLAHPNGFMAVRTKDLIQATKEAREKGKASTRCAQDCCVVDVPLPGAFLLALSHDGSTLAACTDSEIHFFSLPSLLTHKDVVASSSCSLGRAGTVKDFKWLKHATAAYVVLSSAGLLSQGSLEEGLKDVMENVDAVDCCKEGNHIAVARENKLTILSSDFKETCCMSLMFQLWSDESYSEATSIKVDSIGWIRDDSIVIGCVRLNEDENEEGYLVQVIRSEENTFCETPGKTVVYTYVDFFHGLMDDVLPSGVGPNLLLGYLHRWDLMVASNKKSIDEHIALLKWPSTHDNEKTILYLEMLEDKYSPRIDLQENGDDNVILGFGVENVSLFQKITVTVGPEQKEVAPQHILLCLTGEGKLVVYYLARISDPSDLPHTNLSTNEDYNEKQTSPATVPKKESTASVIGSVSETESVLTELGAEPSIAQTDSNQQESINVKNSFPVTKNQETSNSLFFSSDKKSLDTKQENVAAPFATAPSFALTGNTKPAISFSFSTVNNEGTNPTGSKAPSRLASSLQPSSNSFGNSQTGKGGLNSAQSMGAFGGSQNSNKGGGYDFKSSLFSSSGSIPAKIGERNEVGFGNTLPQTSYTADRKVVGPPVTLSCEPSPSISPAKPSQVGSSSSGFRTGNSETPQSLRGSPFSQQTMGRSHNSRAQAPGDYSRNSKTGTIFDSEQDLSKKFYSINEMTKELDALLAYIEKDGGFRDACITFQQRPLSMLEDGLQNFLELLQVFKSRVEGQCSKIEDLRNRMFQVSARQAYMKGIVTQSSDTQYWDIWNRQKLSPEFEVKRQNILKANQSLTNQLVELERHFNNLEMNRSSETGRVASNRRVFYSNKSRSSQTQLSSVYSALNSQLAAAEQLSECLSKQISALNIGSPATKRGAVTKELFESIGLAHTTDATKFSGSTPPKSVKRFPSMNEHSKGVLGPSKNAEPETARRRRESLDMSLASLEPQKTTVKRIAQQQRLKISSDLPFRSNKKIFDSQMAAISQEKSSGSSNSSLVESYVSRICSPSEDSKAKPSGPQQNPLFKWVKESTGPFQSSEQKHFELPGQMKHSTQSSKLTPSSPASSSYTHKGAQDNVSPSIVASFGTTHTVPKPNTLTFKTTIIPKSNVNTEPNTLPSIATAKTSQISLSVKTLSGDSSTLTMKNRQDNQAMPSLGSIKGSSASPQNKGDIFRDLSKSPFTSEQSKPVLLHEKTGQLSGNSDVVQNTVKDTPKVSLQPPVFSPSPITQISSHSIKLPVSSSATSASSAAKMSDILSSSIQKSMAKDTPLVDRGNAASFIPSIATPVKDSSTDLSKNASKPETLIPEVSSTSSKASVISTTESKPSLPPATGASLPSTPVAAPNTVPTTAESVVTSTGKDVGLNNISIDEDDMEEEAPSASAELNLGALSGFGLGSQPSSGPQKSNPFGTSFGTSENKNSGTPFSLTTSPGQLFRPASLSIPSAQPAQPSQSTSSSSFSSAFSSGLTGFGQPAQIGSGQQSGFRNPAQIGAGQQVGFGQPAQIQSGFGQPAQIGSGQQSGFGQPAQIGAGQPSGFGQPAQFGAQQALGSVLGSFGQSRQLGGFGSLASSNAGFAGAAAGAGFSAPTASAGGGFAAAAAGGGFAALASKSGGFSAAASSGGGFAAAASSGGGFGGATQGVGFSSGGGFGAFGGNQGAGFSAFGASGPGRPPADFLTQMRK</sequence>
<feature type="region of interest" description="Disordered" evidence="2">
    <location>
        <begin position="1287"/>
        <end position="1324"/>
    </location>
</feature>
<feature type="compositionally biased region" description="Polar residues" evidence="2">
    <location>
        <begin position="511"/>
        <end position="529"/>
    </location>
</feature>
<organism evidence="3 4">
    <name type="scientific">Paspalum notatum var. saurae</name>
    <dbReference type="NCBI Taxonomy" id="547442"/>
    <lineage>
        <taxon>Eukaryota</taxon>
        <taxon>Viridiplantae</taxon>
        <taxon>Streptophyta</taxon>
        <taxon>Embryophyta</taxon>
        <taxon>Tracheophyta</taxon>
        <taxon>Spermatophyta</taxon>
        <taxon>Magnoliopsida</taxon>
        <taxon>Liliopsida</taxon>
        <taxon>Poales</taxon>
        <taxon>Poaceae</taxon>
        <taxon>PACMAD clade</taxon>
        <taxon>Panicoideae</taxon>
        <taxon>Andropogonodae</taxon>
        <taxon>Paspaleae</taxon>
        <taxon>Paspalinae</taxon>
        <taxon>Paspalum</taxon>
    </lineage>
</organism>
<feature type="compositionally biased region" description="Low complexity" evidence="2">
    <location>
        <begin position="1576"/>
        <end position="1608"/>
    </location>
</feature>
<dbReference type="EMBL" id="CP144747">
    <property type="protein sequence ID" value="WVZ67127.1"/>
    <property type="molecule type" value="Genomic_DNA"/>
</dbReference>
<evidence type="ECO:0000256" key="2">
    <source>
        <dbReference type="SAM" id="MobiDB-lite"/>
    </source>
</evidence>
<feature type="compositionally biased region" description="Polar residues" evidence="2">
    <location>
        <begin position="1612"/>
        <end position="1621"/>
    </location>
</feature>
<accession>A0AAQ3T8Q1</accession>
<protein>
    <recommendedName>
        <fullName evidence="5">Nuclear pore complex protein NUP214</fullName>
    </recommendedName>
</protein>
<feature type="compositionally biased region" description="Low complexity" evidence="2">
    <location>
        <begin position="1474"/>
        <end position="1488"/>
    </location>
</feature>
<dbReference type="GO" id="GO:0006405">
    <property type="term" value="P:RNA export from nucleus"/>
    <property type="evidence" value="ECO:0007669"/>
    <property type="project" value="InterPro"/>
</dbReference>
<feature type="compositionally biased region" description="Polar residues" evidence="2">
    <location>
        <begin position="1033"/>
        <end position="1043"/>
    </location>
</feature>
<feature type="region of interest" description="Disordered" evidence="2">
    <location>
        <begin position="735"/>
        <end position="802"/>
    </location>
</feature>
<keyword evidence="4" id="KW-1185">Reference proteome</keyword>
<feature type="region of interest" description="Disordered" evidence="2">
    <location>
        <begin position="1186"/>
        <end position="1214"/>
    </location>
</feature>
<feature type="compositionally biased region" description="Polar residues" evidence="2">
    <location>
        <begin position="1426"/>
        <end position="1438"/>
    </location>
</feature>
<feature type="compositionally biased region" description="Polar residues" evidence="2">
    <location>
        <begin position="1534"/>
        <end position="1569"/>
    </location>
</feature>